<accession>G8U1B8</accession>
<keyword evidence="4 7" id="KW-0479">Metal-binding</keyword>
<dbReference type="NCBIfam" id="NF001490">
    <property type="entry name" value="PRK00346.1-4"/>
    <property type="match status" value="1"/>
</dbReference>
<feature type="domain" description="Survival protein SurE-like phosphatase/nucleotidase" evidence="8">
    <location>
        <begin position="3"/>
        <end position="187"/>
    </location>
</feature>
<dbReference type="NCBIfam" id="TIGR00087">
    <property type="entry name" value="surE"/>
    <property type="match status" value="1"/>
</dbReference>
<dbReference type="Gene3D" id="3.40.1210.10">
    <property type="entry name" value="Survival protein SurE-like phosphatase/nucleotidase"/>
    <property type="match status" value="1"/>
</dbReference>
<dbReference type="HAMAP" id="MF_00060">
    <property type="entry name" value="SurE"/>
    <property type="match status" value="1"/>
</dbReference>
<keyword evidence="3 7" id="KW-0963">Cytoplasm</keyword>
<dbReference type="Proteomes" id="UP000005439">
    <property type="component" value="Chromosome"/>
</dbReference>
<dbReference type="GO" id="GO:0008253">
    <property type="term" value="F:5'-nucleotidase activity"/>
    <property type="evidence" value="ECO:0007669"/>
    <property type="project" value="UniProtKB-UniRule"/>
</dbReference>
<evidence type="ECO:0000256" key="1">
    <source>
        <dbReference type="ARBA" id="ARBA00000815"/>
    </source>
</evidence>
<comment type="similarity">
    <text evidence="2 7">Belongs to the SurE nucleotidase family.</text>
</comment>
<evidence type="ECO:0000313" key="9">
    <source>
        <dbReference type="EMBL" id="AEW05438.1"/>
    </source>
</evidence>
<gene>
    <name evidence="7" type="primary">surE</name>
    <name evidence="9" type="ordered locus">Sulac_1946</name>
</gene>
<evidence type="ECO:0000313" key="10">
    <source>
        <dbReference type="Proteomes" id="UP000005439"/>
    </source>
</evidence>
<dbReference type="EMBL" id="CP003179">
    <property type="protein sequence ID" value="AEW05438.1"/>
    <property type="molecule type" value="Genomic_DNA"/>
</dbReference>
<feature type="binding site" evidence="7">
    <location>
        <position position="9"/>
    </location>
    <ligand>
        <name>a divalent metal cation</name>
        <dbReference type="ChEBI" id="CHEBI:60240"/>
    </ligand>
</feature>
<comment type="cofactor">
    <cofactor evidence="7">
        <name>a divalent metal cation</name>
        <dbReference type="ChEBI" id="CHEBI:60240"/>
    </cofactor>
    <text evidence="7">Binds 1 divalent metal cation per subunit.</text>
</comment>
<reference evidence="10" key="1">
    <citation type="submission" date="2011-12" db="EMBL/GenBank/DDBJ databases">
        <title>The complete genome of chromosome of Sulfobacillus acidophilus DSM 10332.</title>
        <authorList>
            <person name="Lucas S."/>
            <person name="Han J."/>
            <person name="Lapidus A."/>
            <person name="Bruce D."/>
            <person name="Goodwin L."/>
            <person name="Pitluck S."/>
            <person name="Peters L."/>
            <person name="Kyrpides N."/>
            <person name="Mavromatis K."/>
            <person name="Ivanova N."/>
            <person name="Mikhailova N."/>
            <person name="Chertkov O."/>
            <person name="Saunders E."/>
            <person name="Detter J.C."/>
            <person name="Tapia R."/>
            <person name="Han C."/>
            <person name="Land M."/>
            <person name="Hauser L."/>
            <person name="Markowitz V."/>
            <person name="Cheng J.-F."/>
            <person name="Hugenholtz P."/>
            <person name="Woyke T."/>
            <person name="Wu D."/>
            <person name="Pukall R."/>
            <person name="Gehrich-Schroeter G."/>
            <person name="Schneider S."/>
            <person name="Klenk H.-P."/>
            <person name="Eisen J.A."/>
        </authorList>
    </citation>
    <scope>NUCLEOTIDE SEQUENCE [LARGE SCALE GENOMIC DNA]</scope>
    <source>
        <strain evidence="10">ATCC 700253 / DSM 10332 / NAL</strain>
    </source>
</reference>
<proteinExistence type="inferred from homology"/>
<dbReference type="EC" id="3.1.3.5" evidence="7"/>
<feature type="binding site" evidence="7">
    <location>
        <position position="39"/>
    </location>
    <ligand>
        <name>a divalent metal cation</name>
        <dbReference type="ChEBI" id="CHEBI:60240"/>
    </ligand>
</feature>
<dbReference type="PATRIC" id="fig|679936.5.peg.2011"/>
<name>G8U1B8_SULAD</name>
<evidence type="ECO:0000256" key="3">
    <source>
        <dbReference type="ARBA" id="ARBA00022490"/>
    </source>
</evidence>
<dbReference type="InterPro" id="IPR036523">
    <property type="entry name" value="SurE-like_sf"/>
</dbReference>
<dbReference type="GO" id="GO:0004309">
    <property type="term" value="F:exopolyphosphatase activity"/>
    <property type="evidence" value="ECO:0007669"/>
    <property type="project" value="TreeGrafter"/>
</dbReference>
<dbReference type="PANTHER" id="PTHR30457:SF12">
    <property type="entry name" value="5'_3'-NUCLEOTIDASE SURE"/>
    <property type="match status" value="1"/>
</dbReference>
<dbReference type="AlphaFoldDB" id="G8U1B8"/>
<comment type="function">
    <text evidence="7">Nucleotidase that shows phosphatase activity on nucleoside 5'-monophosphates.</text>
</comment>
<keyword evidence="5 7" id="KW-0547">Nucleotide-binding</keyword>
<keyword evidence="10" id="KW-1185">Reference proteome</keyword>
<dbReference type="InterPro" id="IPR030048">
    <property type="entry name" value="SurE"/>
</dbReference>
<feature type="binding site" evidence="7">
    <location>
        <position position="95"/>
    </location>
    <ligand>
        <name>a divalent metal cation</name>
        <dbReference type="ChEBI" id="CHEBI:60240"/>
    </ligand>
</feature>
<comment type="subcellular location">
    <subcellularLocation>
        <location evidence="7">Cytoplasm</location>
    </subcellularLocation>
</comment>
<comment type="catalytic activity">
    <reaction evidence="1 7">
        <text>a ribonucleoside 5'-phosphate + H2O = a ribonucleoside + phosphate</text>
        <dbReference type="Rhea" id="RHEA:12484"/>
        <dbReference type="ChEBI" id="CHEBI:15377"/>
        <dbReference type="ChEBI" id="CHEBI:18254"/>
        <dbReference type="ChEBI" id="CHEBI:43474"/>
        <dbReference type="ChEBI" id="CHEBI:58043"/>
        <dbReference type="EC" id="3.1.3.5"/>
    </reaction>
</comment>
<evidence type="ECO:0000256" key="7">
    <source>
        <dbReference type="HAMAP-Rule" id="MF_00060"/>
    </source>
</evidence>
<dbReference type="STRING" id="679936.Sulac_1946"/>
<dbReference type="SUPFAM" id="SSF64167">
    <property type="entry name" value="SurE-like"/>
    <property type="match status" value="1"/>
</dbReference>
<dbReference type="Pfam" id="PF01975">
    <property type="entry name" value="SurE"/>
    <property type="match status" value="1"/>
</dbReference>
<dbReference type="PANTHER" id="PTHR30457">
    <property type="entry name" value="5'-NUCLEOTIDASE SURE"/>
    <property type="match status" value="1"/>
</dbReference>
<organism evidence="9 10">
    <name type="scientific">Sulfobacillus acidophilus (strain ATCC 700253 / DSM 10332 / NAL)</name>
    <dbReference type="NCBI Taxonomy" id="679936"/>
    <lineage>
        <taxon>Bacteria</taxon>
        <taxon>Bacillati</taxon>
        <taxon>Bacillota</taxon>
        <taxon>Clostridia</taxon>
        <taxon>Eubacteriales</taxon>
        <taxon>Clostridiales Family XVII. Incertae Sedis</taxon>
        <taxon>Sulfobacillus</taxon>
    </lineage>
</organism>
<evidence type="ECO:0000256" key="6">
    <source>
        <dbReference type="ARBA" id="ARBA00022801"/>
    </source>
</evidence>
<feature type="binding site" evidence="7">
    <location>
        <position position="8"/>
    </location>
    <ligand>
        <name>a divalent metal cation</name>
        <dbReference type="ChEBI" id="CHEBI:60240"/>
    </ligand>
</feature>
<sequence>MRILLSNDDGFYATGLTILRRVLEPLGQVVVVAPEGQRSASGHAITMHKPLYPRRVDWSPSSYGWRVNGTPADCVKLGIGALLDEAPDLVLSGINQGSNLGKDVFYSGTVSAAVEAMLLGVPAMALSLDNGHDAAFEWAAQFIRWWITGPDFVPPPPGTLYNINFPDPRHGRPRVMKGAPLGQRDYANEFQKGQDPHGREYYWISGERIDRLDEEETDVALHHRGFITLTPLSMNWVNESLLARLPEVSVPERWG</sequence>
<reference evidence="9 10" key="2">
    <citation type="journal article" date="2012" name="Stand. Genomic Sci.">
        <title>Complete genome sequence of the moderately thermophilic mineral-sulfide-oxidizing firmicute Sulfobacillus acidophilus type strain (NAL(T)).</title>
        <authorList>
            <person name="Anderson I."/>
            <person name="Chertkov O."/>
            <person name="Chen A."/>
            <person name="Saunders E."/>
            <person name="Lapidus A."/>
            <person name="Nolan M."/>
            <person name="Lucas S."/>
            <person name="Hammon N."/>
            <person name="Deshpande S."/>
            <person name="Cheng J.F."/>
            <person name="Han C."/>
            <person name="Tapia R."/>
            <person name="Goodwin L.A."/>
            <person name="Pitluck S."/>
            <person name="Liolios K."/>
            <person name="Pagani I."/>
            <person name="Ivanova N."/>
            <person name="Mikhailova N."/>
            <person name="Pati A."/>
            <person name="Palaniappan K."/>
            <person name="Land M."/>
            <person name="Pan C."/>
            <person name="Rohde M."/>
            <person name="Pukall R."/>
            <person name="Goker M."/>
            <person name="Detter J.C."/>
            <person name="Woyke T."/>
            <person name="Bristow J."/>
            <person name="Eisen J.A."/>
            <person name="Markowitz V."/>
            <person name="Hugenholtz P."/>
            <person name="Kyrpides N.C."/>
            <person name="Klenk H.P."/>
            <person name="Mavromatis K."/>
        </authorList>
    </citation>
    <scope>NUCLEOTIDE SEQUENCE [LARGE SCALE GENOMIC DNA]</scope>
    <source>
        <strain evidence="10">ATCC 700253 / DSM 10332 / NAL</strain>
    </source>
</reference>
<protein>
    <recommendedName>
        <fullName evidence="7">5'-nucleotidase SurE</fullName>
        <ecNumber evidence="7">3.1.3.5</ecNumber>
    </recommendedName>
    <alternativeName>
        <fullName evidence="7">Nucleoside 5'-monophosphate phosphohydrolase</fullName>
    </alternativeName>
</protein>
<dbReference type="GO" id="GO:0008254">
    <property type="term" value="F:3'-nucleotidase activity"/>
    <property type="evidence" value="ECO:0007669"/>
    <property type="project" value="TreeGrafter"/>
</dbReference>
<dbReference type="HOGENOM" id="CLU_045192_1_3_9"/>
<evidence type="ECO:0000256" key="2">
    <source>
        <dbReference type="ARBA" id="ARBA00011062"/>
    </source>
</evidence>
<evidence type="ECO:0000259" key="8">
    <source>
        <dbReference type="Pfam" id="PF01975"/>
    </source>
</evidence>
<evidence type="ECO:0000256" key="4">
    <source>
        <dbReference type="ARBA" id="ARBA00022723"/>
    </source>
</evidence>
<dbReference type="GO" id="GO:0046872">
    <property type="term" value="F:metal ion binding"/>
    <property type="evidence" value="ECO:0007669"/>
    <property type="project" value="UniProtKB-UniRule"/>
</dbReference>
<dbReference type="GO" id="GO:0000166">
    <property type="term" value="F:nucleotide binding"/>
    <property type="evidence" value="ECO:0007669"/>
    <property type="project" value="UniProtKB-KW"/>
</dbReference>
<keyword evidence="6 7" id="KW-0378">Hydrolase</keyword>
<dbReference type="GO" id="GO:0005737">
    <property type="term" value="C:cytoplasm"/>
    <property type="evidence" value="ECO:0007669"/>
    <property type="project" value="UniProtKB-SubCell"/>
</dbReference>
<dbReference type="KEGG" id="sap:Sulac_1946"/>
<evidence type="ECO:0000256" key="5">
    <source>
        <dbReference type="ARBA" id="ARBA00022741"/>
    </source>
</evidence>
<dbReference type="InterPro" id="IPR002828">
    <property type="entry name" value="SurE-like_Pase/nucleotidase"/>
</dbReference>